<evidence type="ECO:0000313" key="2">
    <source>
        <dbReference type="Proteomes" id="UP001500791"/>
    </source>
</evidence>
<evidence type="ECO:0008006" key="3">
    <source>
        <dbReference type="Google" id="ProtNLM"/>
    </source>
</evidence>
<proteinExistence type="predicted"/>
<keyword evidence="2" id="KW-1185">Reference proteome</keyword>
<name>A0ABN0YL58_9CAUL</name>
<organism evidence="1 2">
    <name type="scientific">Brevundimonas terrae</name>
    <dbReference type="NCBI Taxonomy" id="363631"/>
    <lineage>
        <taxon>Bacteria</taxon>
        <taxon>Pseudomonadati</taxon>
        <taxon>Pseudomonadota</taxon>
        <taxon>Alphaproteobacteria</taxon>
        <taxon>Caulobacterales</taxon>
        <taxon>Caulobacteraceae</taxon>
        <taxon>Brevundimonas</taxon>
    </lineage>
</organism>
<dbReference type="EMBL" id="BAAAEJ010000009">
    <property type="protein sequence ID" value="GAA0399320.1"/>
    <property type="molecule type" value="Genomic_DNA"/>
</dbReference>
<comment type="caution">
    <text evidence="1">The sequence shown here is derived from an EMBL/GenBank/DDBJ whole genome shotgun (WGS) entry which is preliminary data.</text>
</comment>
<gene>
    <name evidence="1" type="ORF">GCM10009093_27330</name>
</gene>
<dbReference type="RefSeq" id="WP_167178130.1">
    <property type="nucleotide sequence ID" value="NZ_BAAAEJ010000009.1"/>
</dbReference>
<sequence>MDRIPHIVIVHQDHVPDAVFQDFRDAVAADGLDFEMEAVPRPGPFAGLEWVLPTAAMLFVAQGYFNGFLGEMGKDHYQALKAGLQALAKRFAAMKVTLIRTPGKVAQNQPYSLVFSILFAADDGRLFKFLMPIEVEDADRDRAIEAFLAFACSYATDAFPPTEKAVFTTARGVGGMVLLAFNSDAGRIQVMNPITRAFEPPTV</sequence>
<dbReference type="Proteomes" id="UP001500791">
    <property type="component" value="Unassembled WGS sequence"/>
</dbReference>
<reference evidence="1 2" key="1">
    <citation type="journal article" date="2019" name="Int. J. Syst. Evol. Microbiol.">
        <title>The Global Catalogue of Microorganisms (GCM) 10K type strain sequencing project: providing services to taxonomists for standard genome sequencing and annotation.</title>
        <authorList>
            <consortium name="The Broad Institute Genomics Platform"/>
            <consortium name="The Broad Institute Genome Sequencing Center for Infectious Disease"/>
            <person name="Wu L."/>
            <person name="Ma J."/>
        </authorList>
    </citation>
    <scope>NUCLEOTIDE SEQUENCE [LARGE SCALE GENOMIC DNA]</scope>
    <source>
        <strain evidence="1 2">JCM 13476</strain>
    </source>
</reference>
<evidence type="ECO:0000313" key="1">
    <source>
        <dbReference type="EMBL" id="GAA0399320.1"/>
    </source>
</evidence>
<accession>A0ABN0YL58</accession>
<protein>
    <recommendedName>
        <fullName evidence="3">VOC family protein</fullName>
    </recommendedName>
</protein>